<dbReference type="AlphaFoldDB" id="A0A7S4M236"/>
<proteinExistence type="predicted"/>
<name>A0A7S4M236_9EUKA</name>
<gene>
    <name evidence="2" type="ORF">CPOL0286_LOCUS1260</name>
</gene>
<dbReference type="EMBL" id="HBKO01002495">
    <property type="protein sequence ID" value="CAE2195906.1"/>
    <property type="molecule type" value="Transcribed_RNA"/>
</dbReference>
<accession>A0A7S4M236</accession>
<protein>
    <submittedName>
        <fullName evidence="2">Uncharacterized protein</fullName>
    </submittedName>
</protein>
<reference evidence="2" key="1">
    <citation type="submission" date="2021-01" db="EMBL/GenBank/DDBJ databases">
        <authorList>
            <person name="Corre E."/>
            <person name="Pelletier E."/>
            <person name="Niang G."/>
            <person name="Scheremetjew M."/>
            <person name="Finn R."/>
            <person name="Kale V."/>
            <person name="Holt S."/>
            <person name="Cochrane G."/>
            <person name="Meng A."/>
            <person name="Brown T."/>
            <person name="Cohen L."/>
        </authorList>
    </citation>
    <scope>NUCLEOTIDE SEQUENCE</scope>
    <source>
        <strain evidence="2">UIO037</strain>
    </source>
</reference>
<feature type="region of interest" description="Disordered" evidence="1">
    <location>
        <begin position="1"/>
        <end position="85"/>
    </location>
</feature>
<evidence type="ECO:0000313" key="2">
    <source>
        <dbReference type="EMBL" id="CAE2195906.1"/>
    </source>
</evidence>
<feature type="compositionally biased region" description="Basic residues" evidence="1">
    <location>
        <begin position="36"/>
        <end position="51"/>
    </location>
</feature>
<feature type="compositionally biased region" description="Basic residues" evidence="1">
    <location>
        <begin position="61"/>
        <end position="70"/>
    </location>
</feature>
<sequence>MPLGQSETTLRHENIPSNALRSGPCAPHGHPPQPPAKKRRERTRTGAKRTRTATPESTHKTVSKAKMTRHGRGDKSDGTAAVTAGTAPANVEATAASMNEAMASLASSLLPLGKVLRARF</sequence>
<evidence type="ECO:0000256" key="1">
    <source>
        <dbReference type="SAM" id="MobiDB-lite"/>
    </source>
</evidence>
<organism evidence="2">
    <name type="scientific">Prymnesium polylepis</name>
    <dbReference type="NCBI Taxonomy" id="72548"/>
    <lineage>
        <taxon>Eukaryota</taxon>
        <taxon>Haptista</taxon>
        <taxon>Haptophyta</taxon>
        <taxon>Prymnesiophyceae</taxon>
        <taxon>Prymnesiales</taxon>
        <taxon>Prymnesiaceae</taxon>
        <taxon>Prymnesium</taxon>
    </lineage>
</organism>